<dbReference type="PROSITE" id="PS50016">
    <property type="entry name" value="ZF_PHD_2"/>
    <property type="match status" value="2"/>
</dbReference>
<dbReference type="Gene3D" id="3.40.630.30">
    <property type="match status" value="1"/>
</dbReference>
<dbReference type="EMBL" id="LVVM01002558">
    <property type="protein sequence ID" value="OJA16486.1"/>
    <property type="molecule type" value="Genomic_DNA"/>
</dbReference>
<feature type="region of interest" description="Disordered" evidence="17">
    <location>
        <begin position="427"/>
        <end position="452"/>
    </location>
</feature>
<dbReference type="STRING" id="180088.A0A1J8Q4F3"/>
<sequence>MCHRSCRSLWTTSTASSPPSLPAQLITALGDPDEIMRSLPFPAAAAFEHEAPSEHGTPFSPASDIPIDPALAGPLPIDPAIMGHEAMHLNASEQDPSVHIPEDFIPPHPRHYSQEPSQYDQGPRGDPFAPQPAPSYLNIPEEVVPLPPKHPKRKRKPRREPECGFCQGHDKKNKEGEPEVMVNCEECGRSGHPSCLQLGAIADTIRSYPWKCTECKICEICQEKGDDERILFCDFCDRGWHMDCMQPPLEEAPPGTWHCPMCPPSLFPLQPEAGELEGSTVATPNTDLQGRDKTIVEPENDDSDGSLSDDSSDSDSDSDSDPTSAVQTPTLKQRPKKRIKKPPKRRIEQPTPRPLKRIRLRSPAAHPLVVRLRIPAKGKGKEREDDPDRNIFEDLLSPADRDMSKTGITESDRTRFEKSCIVAEEKLAPPPPSALPADTPDTPIAGPSSRPLRSHTLQQLAIPSSIPTYSPVPSTPSAVPHTPSMTPLSFPSPATTLRIRTIRFGQYDIHPWYDAPFPEEFSNIPDGRLWFCEFCLKYMKSGFAFGRHRMKCKARHPPGDEIYRDSAMSIFEVDGRKNKIYCQNLCLLSKMFLDHKSLFYDVEPFLFYVLTEIDDIGARFVGYFSKEKCSPKDYNVSCIMALPVKQRKGWGNFLIDFSYLLSKKEQRAGSPEKPLSGLGQLGYRNYWTLALMRYLNTSPDNPTLEAISKGTSMTIEDIYHTLQEQGMISVQAATPPMRPTPGQAIKFPRGRKNGIARRHLQRQNTLIKEDEAGSKANTPFVPPTRYRITWDPEKVEHYLEGWEKKGYLKLKPERLKWTPFVLARTRAGGEVLQTELGAGMGALSGIAETPAPVTLVDNQTPAPGAAELSVNVFEAPPTDTDTPDVSDSPAARLFDDLILNNPGTPIPKKQLRSRMKGGEMPRSVFSRTQSTRNSITHTTLQRPTRSESVRPIDGVVNGATIQTDEYTSMSLVSHASPGIPAKRQRGRACIKPPDDILSAVSESGRTTTSPSPSRPPTRAKRRRIETPESDAPSEHLEGPAEPPAHSDGNLPSLNGVHPKEDIIQSLRPETVSSMSELDTRSSLAESQPPENEIKSEDADTPLTGITSRHSVPSDDTLVVAEIANGVGSKDSEDSSIARATHSPISQTTERESAGQDSVHPGGSAANDLDQYSDMDAEGEPDDEVICCMTGCLAATLEPNSPPFTSRATATECILVTSNVPFTWLRDSSMAFGHLQRDPNLQTSVSNVSSLNQALGSHLTPTISARPAFHDGGGYRLSDSPPTILDPNGAQRPGQAIAGPSLSPVHEFSVPSASENSAASGSKPGKRRREGDDPFDTDAVHGSKHWTDDEKTKLFEWLMGPTEDEHWNALRATKNSCLRECAVEVFGGKKTYQALKGCYERNFNLFKQIYAFENFHAQLGTGPVNFATEGDRLREYERRLHIARKGGCDVGNVGAKTIDHWHRSGWYSLFFRRWNGDPATTRPTNRSNTAGVTNSHGGEDDDDDPLEIPDPTPILQPRSASSHPHSQAQQPQVQPQSRTPAFAFSSQSSAANKTNAYELPLQEAGSSNTPSRTVVSNLPSPSIDPSLVNFTLPQNMMAACLQLLQTQAQHSKLKLEYLRRREEREERDSAARRDAERARLEREASEWEHTKETANVKHRAQLATDVLANPVVDGTVRQAAADYLKRLFASD</sequence>
<dbReference type="EC" id="2.3.1.48" evidence="3 16"/>
<evidence type="ECO:0000313" key="21">
    <source>
        <dbReference type="Proteomes" id="UP000183567"/>
    </source>
</evidence>
<feature type="region of interest" description="Disordered" evidence="17">
    <location>
        <begin position="999"/>
        <end position="1113"/>
    </location>
</feature>
<feature type="region of interest" description="Disordered" evidence="17">
    <location>
        <begin position="277"/>
        <end position="391"/>
    </location>
</feature>
<evidence type="ECO:0000256" key="13">
    <source>
        <dbReference type="ARBA" id="ARBA00023242"/>
    </source>
</evidence>
<protein>
    <recommendedName>
        <fullName evidence="3 16">Histone acetyltransferase</fullName>
        <ecNumber evidence="3 16">2.3.1.48</ecNumber>
    </recommendedName>
</protein>
<dbReference type="Proteomes" id="UP000183567">
    <property type="component" value="Unassembled WGS sequence"/>
</dbReference>
<feature type="region of interest" description="Disordered" evidence="17">
    <location>
        <begin position="1269"/>
        <end position="1342"/>
    </location>
</feature>
<evidence type="ECO:0000256" key="5">
    <source>
        <dbReference type="ARBA" id="ARBA00022723"/>
    </source>
</evidence>
<dbReference type="FunFam" id="3.30.40.10:FF:000005">
    <property type="entry name" value="zinc finger protein isoform X1"/>
    <property type="match status" value="1"/>
</dbReference>
<gene>
    <name evidence="20" type="ORF">AZE42_08916</name>
</gene>
<dbReference type="FunFam" id="3.40.630.30:FF:000001">
    <property type="entry name" value="Histone acetyltransferase"/>
    <property type="match status" value="1"/>
</dbReference>
<dbReference type="InterPro" id="IPR050603">
    <property type="entry name" value="MYST_HAT"/>
</dbReference>
<dbReference type="GO" id="GO:0031507">
    <property type="term" value="P:heterochromatin formation"/>
    <property type="evidence" value="ECO:0007669"/>
    <property type="project" value="UniProtKB-ARBA"/>
</dbReference>
<dbReference type="FunFam" id="3.30.60.60:FF:000001">
    <property type="entry name" value="Histone acetyltransferase"/>
    <property type="match status" value="1"/>
</dbReference>
<feature type="compositionally biased region" description="Acidic residues" evidence="17">
    <location>
        <begin position="310"/>
        <end position="320"/>
    </location>
</feature>
<keyword evidence="21" id="KW-1185">Reference proteome</keyword>
<reference evidence="20 21" key="1">
    <citation type="submission" date="2016-03" db="EMBL/GenBank/DDBJ databases">
        <title>Comparative genomics of the ectomycorrhizal sister species Rhizopogon vinicolor and Rhizopogon vesiculosus (Basidiomycota: Boletales) reveals a divergence of the mating type B locus.</title>
        <authorList>
            <person name="Mujic A.B."/>
            <person name="Kuo A."/>
            <person name="Tritt A."/>
            <person name="Lipzen A."/>
            <person name="Chen C."/>
            <person name="Johnson J."/>
            <person name="Sharma A."/>
            <person name="Barry K."/>
            <person name="Grigoriev I.V."/>
            <person name="Spatafora J.W."/>
        </authorList>
    </citation>
    <scope>NUCLEOTIDE SEQUENCE [LARGE SCALE GENOMIC DNA]</scope>
    <source>
        <strain evidence="20 21">AM-OR11-056</strain>
    </source>
</reference>
<dbReference type="Pfam" id="PF00628">
    <property type="entry name" value="PHD"/>
    <property type="match status" value="2"/>
</dbReference>
<feature type="compositionally biased region" description="Polar residues" evidence="17">
    <location>
        <begin position="925"/>
        <end position="943"/>
    </location>
</feature>
<dbReference type="GO" id="GO:0003712">
    <property type="term" value="F:transcription coregulator activity"/>
    <property type="evidence" value="ECO:0007669"/>
    <property type="project" value="TreeGrafter"/>
</dbReference>
<dbReference type="InterPro" id="IPR002717">
    <property type="entry name" value="HAT_MYST-type"/>
</dbReference>
<evidence type="ECO:0000256" key="4">
    <source>
        <dbReference type="ARBA" id="ARBA00022679"/>
    </source>
</evidence>
<evidence type="ECO:0000256" key="7">
    <source>
        <dbReference type="ARBA" id="ARBA00022771"/>
    </source>
</evidence>
<evidence type="ECO:0000256" key="6">
    <source>
        <dbReference type="ARBA" id="ARBA00022737"/>
    </source>
</evidence>
<evidence type="ECO:0000256" key="10">
    <source>
        <dbReference type="ARBA" id="ARBA00022990"/>
    </source>
</evidence>
<keyword evidence="8" id="KW-0862">Zinc</keyword>
<evidence type="ECO:0000256" key="16">
    <source>
        <dbReference type="RuleBase" id="RU361211"/>
    </source>
</evidence>
<evidence type="ECO:0000256" key="15">
    <source>
        <dbReference type="PROSITE-ProRule" id="PRU00146"/>
    </source>
</evidence>
<dbReference type="Gene3D" id="3.30.60.60">
    <property type="entry name" value="N-acetyl transferase-like"/>
    <property type="match status" value="1"/>
</dbReference>
<dbReference type="Gene3D" id="3.30.40.10">
    <property type="entry name" value="Zinc/RING finger domain, C3HC4 (zinc finger)"/>
    <property type="match status" value="1"/>
</dbReference>
<keyword evidence="12" id="KW-0804">Transcription</keyword>
<evidence type="ECO:0000256" key="3">
    <source>
        <dbReference type="ARBA" id="ARBA00013184"/>
    </source>
</evidence>
<feature type="compositionally biased region" description="Basic residues" evidence="17">
    <location>
        <begin position="333"/>
        <end position="344"/>
    </location>
</feature>
<dbReference type="InterPro" id="IPR011011">
    <property type="entry name" value="Znf_FYVE_PHD"/>
</dbReference>
<dbReference type="InterPro" id="IPR040706">
    <property type="entry name" value="Zf-MYST"/>
</dbReference>
<keyword evidence="7 15" id="KW-0863">Zinc-finger</keyword>
<dbReference type="GO" id="GO:0006357">
    <property type="term" value="P:regulation of transcription by RNA polymerase II"/>
    <property type="evidence" value="ECO:0007669"/>
    <property type="project" value="TreeGrafter"/>
</dbReference>
<name>A0A1J8Q4F3_9AGAM</name>
<dbReference type="SMART" id="SM00249">
    <property type="entry name" value="PHD"/>
    <property type="match status" value="2"/>
</dbReference>
<dbReference type="CDD" id="cd15526">
    <property type="entry name" value="PHD1_MOZ_d4"/>
    <property type="match status" value="1"/>
</dbReference>
<comment type="catalytic activity">
    <reaction evidence="16">
        <text>L-lysyl-[protein] + acetyl-CoA = N(6)-acetyl-L-lysyl-[protein] + CoA + H(+)</text>
        <dbReference type="Rhea" id="RHEA:45948"/>
        <dbReference type="Rhea" id="RHEA-COMP:9752"/>
        <dbReference type="Rhea" id="RHEA-COMP:10731"/>
        <dbReference type="ChEBI" id="CHEBI:15378"/>
        <dbReference type="ChEBI" id="CHEBI:29969"/>
        <dbReference type="ChEBI" id="CHEBI:57287"/>
        <dbReference type="ChEBI" id="CHEBI:57288"/>
        <dbReference type="ChEBI" id="CHEBI:61930"/>
        <dbReference type="EC" id="2.3.1.48"/>
    </reaction>
</comment>
<feature type="region of interest" description="Disordered" evidence="17">
    <location>
        <begin position="1126"/>
        <end position="1180"/>
    </location>
</feature>
<feature type="active site" description="Proton donor/acceptor" evidence="14">
    <location>
        <position position="672"/>
    </location>
</feature>
<dbReference type="InterPro" id="IPR013083">
    <property type="entry name" value="Znf_RING/FYVE/PHD"/>
</dbReference>
<evidence type="ECO:0000256" key="14">
    <source>
        <dbReference type="PIRSR" id="PIRSR602717-51"/>
    </source>
</evidence>
<feature type="domain" description="PHD-type" evidence="18">
    <location>
        <begin position="160"/>
        <end position="218"/>
    </location>
</feature>
<feature type="compositionally biased region" description="Polar residues" evidence="17">
    <location>
        <begin position="1480"/>
        <end position="1495"/>
    </location>
</feature>
<feature type="region of interest" description="Disordered" evidence="17">
    <location>
        <begin position="1477"/>
        <end position="1548"/>
    </location>
</feature>
<dbReference type="GO" id="GO:1990467">
    <property type="term" value="C:NuA3a histone acetyltransferase complex"/>
    <property type="evidence" value="ECO:0007669"/>
    <property type="project" value="TreeGrafter"/>
</dbReference>
<feature type="compositionally biased region" description="Polar residues" evidence="17">
    <location>
        <begin position="1070"/>
        <end position="1089"/>
    </location>
</feature>
<feature type="compositionally biased region" description="Polar residues" evidence="17">
    <location>
        <begin position="1310"/>
        <end position="1319"/>
    </location>
</feature>
<evidence type="ECO:0000256" key="12">
    <source>
        <dbReference type="ARBA" id="ARBA00023163"/>
    </source>
</evidence>
<comment type="similarity">
    <text evidence="2 16">Belongs to the MYST (SAS/MOZ) family.</text>
</comment>
<feature type="compositionally biased region" description="Basic and acidic residues" evidence="17">
    <location>
        <begin position="379"/>
        <end position="391"/>
    </location>
</feature>
<feature type="compositionally biased region" description="Low complexity" evidence="17">
    <location>
        <begin position="1514"/>
        <end position="1548"/>
    </location>
</feature>
<dbReference type="SUPFAM" id="SSF55729">
    <property type="entry name" value="Acyl-CoA N-acyltransferases (Nat)"/>
    <property type="match status" value="1"/>
</dbReference>
<dbReference type="OrthoDB" id="787137at2759"/>
<dbReference type="PANTHER" id="PTHR10615:SF161">
    <property type="entry name" value="HISTONE ACETYLTRANSFERASE KAT7"/>
    <property type="match status" value="1"/>
</dbReference>
<evidence type="ECO:0000256" key="11">
    <source>
        <dbReference type="ARBA" id="ARBA00023015"/>
    </source>
</evidence>
<dbReference type="GO" id="GO:0004402">
    <property type="term" value="F:histone acetyltransferase activity"/>
    <property type="evidence" value="ECO:0007669"/>
    <property type="project" value="InterPro"/>
</dbReference>
<feature type="compositionally biased region" description="Acidic residues" evidence="17">
    <location>
        <begin position="1170"/>
        <end position="1180"/>
    </location>
</feature>
<feature type="region of interest" description="Disordered" evidence="17">
    <location>
        <begin position="1620"/>
        <end position="1654"/>
    </location>
</feature>
<evidence type="ECO:0000256" key="2">
    <source>
        <dbReference type="ARBA" id="ARBA00010107"/>
    </source>
</evidence>
<dbReference type="GO" id="GO:0005634">
    <property type="term" value="C:nucleus"/>
    <property type="evidence" value="ECO:0007669"/>
    <property type="project" value="UniProtKB-SubCell"/>
</dbReference>
<keyword evidence="9" id="KW-0156">Chromatin regulator</keyword>
<keyword evidence="10" id="KW-0007">Acetylation</keyword>
<feature type="compositionally biased region" description="Polar residues" evidence="17">
    <location>
        <begin position="322"/>
        <end position="331"/>
    </location>
</feature>
<feature type="region of interest" description="Disordered" evidence="17">
    <location>
        <begin position="465"/>
        <end position="490"/>
    </location>
</feature>
<organism evidence="20 21">
    <name type="scientific">Rhizopogon vesiculosus</name>
    <dbReference type="NCBI Taxonomy" id="180088"/>
    <lineage>
        <taxon>Eukaryota</taxon>
        <taxon>Fungi</taxon>
        <taxon>Dikarya</taxon>
        <taxon>Basidiomycota</taxon>
        <taxon>Agaricomycotina</taxon>
        <taxon>Agaricomycetes</taxon>
        <taxon>Agaricomycetidae</taxon>
        <taxon>Boletales</taxon>
        <taxon>Suillineae</taxon>
        <taxon>Rhizopogonaceae</taxon>
        <taxon>Rhizopogon</taxon>
    </lineage>
</organism>
<evidence type="ECO:0000259" key="19">
    <source>
        <dbReference type="PROSITE" id="PS51726"/>
    </source>
</evidence>
<keyword evidence="6" id="KW-0677">Repeat</keyword>
<dbReference type="InterPro" id="IPR019787">
    <property type="entry name" value="Znf_PHD-finger"/>
</dbReference>
<comment type="caution">
    <text evidence="20">The sequence shown here is derived from an EMBL/GenBank/DDBJ whole genome shotgun (WGS) entry which is preliminary data.</text>
</comment>
<feature type="region of interest" description="Disordered" evidence="17">
    <location>
        <begin position="49"/>
        <end position="71"/>
    </location>
</feature>
<dbReference type="InterPro" id="IPR016181">
    <property type="entry name" value="Acyl_CoA_acyltransferase"/>
</dbReference>
<dbReference type="GO" id="GO:0008270">
    <property type="term" value="F:zinc ion binding"/>
    <property type="evidence" value="ECO:0007669"/>
    <property type="project" value="UniProtKB-KW"/>
</dbReference>
<dbReference type="PANTHER" id="PTHR10615">
    <property type="entry name" value="HISTONE ACETYLTRANSFERASE"/>
    <property type="match status" value="1"/>
</dbReference>
<evidence type="ECO:0000256" key="1">
    <source>
        <dbReference type="ARBA" id="ARBA00004123"/>
    </source>
</evidence>
<keyword evidence="11" id="KW-0805">Transcription regulation</keyword>
<keyword evidence="5" id="KW-0479">Metal-binding</keyword>
<dbReference type="Pfam" id="PF17772">
    <property type="entry name" value="zf-MYST"/>
    <property type="match status" value="1"/>
</dbReference>
<dbReference type="SUPFAM" id="SSF57903">
    <property type="entry name" value="FYVE/PHD zinc finger"/>
    <property type="match status" value="2"/>
</dbReference>
<feature type="compositionally biased region" description="Basic residues" evidence="17">
    <location>
        <begin position="149"/>
        <end position="158"/>
    </location>
</feature>
<evidence type="ECO:0000256" key="17">
    <source>
        <dbReference type="SAM" id="MobiDB-lite"/>
    </source>
</evidence>
<dbReference type="Gene3D" id="1.10.10.10">
    <property type="entry name" value="Winged helix-like DNA-binding domain superfamily/Winged helix DNA-binding domain"/>
    <property type="match status" value="1"/>
</dbReference>
<feature type="region of interest" description="Disordered" evidence="17">
    <location>
        <begin position="97"/>
        <end position="170"/>
    </location>
</feature>
<feature type="region of interest" description="Disordered" evidence="17">
    <location>
        <begin position="898"/>
        <end position="954"/>
    </location>
</feature>
<feature type="domain" description="PHD-type" evidence="18">
    <location>
        <begin position="215"/>
        <end position="265"/>
    </location>
</feature>
<dbReference type="Pfam" id="PF01853">
    <property type="entry name" value="MOZ_SAS"/>
    <property type="match status" value="1"/>
</dbReference>
<feature type="domain" description="MYST-type HAT" evidence="19">
    <location>
        <begin position="494"/>
        <end position="819"/>
    </location>
</feature>
<keyword evidence="4" id="KW-0808">Transferase</keyword>
<dbReference type="PROSITE" id="PS51726">
    <property type="entry name" value="MYST_HAT"/>
    <property type="match status" value="1"/>
</dbReference>
<evidence type="ECO:0000313" key="20">
    <source>
        <dbReference type="EMBL" id="OJA16486.1"/>
    </source>
</evidence>
<evidence type="ECO:0000259" key="18">
    <source>
        <dbReference type="PROSITE" id="PS50016"/>
    </source>
</evidence>
<dbReference type="InterPro" id="IPR001965">
    <property type="entry name" value="Znf_PHD"/>
</dbReference>
<accession>A0A1J8Q4F3</accession>
<dbReference type="InterPro" id="IPR036388">
    <property type="entry name" value="WH-like_DNA-bd_sf"/>
</dbReference>
<evidence type="ECO:0000256" key="9">
    <source>
        <dbReference type="ARBA" id="ARBA00022853"/>
    </source>
</evidence>
<evidence type="ECO:0000256" key="8">
    <source>
        <dbReference type="ARBA" id="ARBA00022833"/>
    </source>
</evidence>
<proteinExistence type="inferred from homology"/>
<dbReference type="GO" id="GO:0003682">
    <property type="term" value="F:chromatin binding"/>
    <property type="evidence" value="ECO:0007669"/>
    <property type="project" value="TreeGrafter"/>
</dbReference>
<comment type="subcellular location">
    <subcellularLocation>
        <location evidence="1 16">Nucleus</location>
    </subcellularLocation>
</comment>
<keyword evidence="13 16" id="KW-0539">Nucleus</keyword>